<dbReference type="AlphaFoldDB" id="A0A1M7RLI9"/>
<name>A0A1M7RLI9_9ACTN</name>
<evidence type="ECO:0000313" key="3">
    <source>
        <dbReference type="Proteomes" id="UP000184440"/>
    </source>
</evidence>
<dbReference type="EMBL" id="FRCS01000020">
    <property type="protein sequence ID" value="SHN47049.1"/>
    <property type="molecule type" value="Genomic_DNA"/>
</dbReference>
<reference evidence="2 3" key="1">
    <citation type="submission" date="2016-11" db="EMBL/GenBank/DDBJ databases">
        <authorList>
            <person name="Jaros S."/>
            <person name="Januszkiewicz K."/>
            <person name="Wedrychowicz H."/>
        </authorList>
    </citation>
    <scope>NUCLEOTIDE SEQUENCE [LARGE SCALE GENOMIC DNA]</scope>
    <source>
        <strain evidence="2 3">DSM 46144</strain>
    </source>
</reference>
<feature type="transmembrane region" description="Helical" evidence="1">
    <location>
        <begin position="22"/>
        <end position="42"/>
    </location>
</feature>
<sequence length="86" mass="9360">MAIIVLVFGVFAAERVLGATGMHLATYVLLVLGAAAAAPWMVRSWPHRHPDLCAYCHGRGSTTFVAARRLRTRQCFFCRGTGRIGA</sequence>
<dbReference type="InterPro" id="IPR036410">
    <property type="entry name" value="HSP_DnaJ_Cys-rich_dom_sf"/>
</dbReference>
<accession>A0A1M7RLI9</accession>
<evidence type="ECO:0000313" key="2">
    <source>
        <dbReference type="EMBL" id="SHN47049.1"/>
    </source>
</evidence>
<keyword evidence="3" id="KW-1185">Reference proteome</keyword>
<organism evidence="2 3">
    <name type="scientific">Cryptosporangium aurantiacum</name>
    <dbReference type="NCBI Taxonomy" id="134849"/>
    <lineage>
        <taxon>Bacteria</taxon>
        <taxon>Bacillati</taxon>
        <taxon>Actinomycetota</taxon>
        <taxon>Actinomycetes</taxon>
        <taxon>Cryptosporangiales</taxon>
        <taxon>Cryptosporangiaceae</taxon>
        <taxon>Cryptosporangium</taxon>
    </lineage>
</organism>
<keyword evidence="1" id="KW-0812">Transmembrane</keyword>
<dbReference type="Proteomes" id="UP000184440">
    <property type="component" value="Unassembled WGS sequence"/>
</dbReference>
<gene>
    <name evidence="2" type="ORF">SAMN05443668_1205</name>
</gene>
<dbReference type="SUPFAM" id="SSF57938">
    <property type="entry name" value="DnaJ/Hsp40 cysteine-rich domain"/>
    <property type="match status" value="1"/>
</dbReference>
<proteinExistence type="predicted"/>
<evidence type="ECO:0000256" key="1">
    <source>
        <dbReference type="SAM" id="Phobius"/>
    </source>
</evidence>
<keyword evidence="1" id="KW-1133">Transmembrane helix</keyword>
<keyword evidence="1" id="KW-0472">Membrane</keyword>
<protein>
    <submittedName>
        <fullName evidence="2">Uncharacterized protein</fullName>
    </submittedName>
</protein>